<keyword evidence="2" id="KW-0378">Hydrolase</keyword>
<keyword evidence="2" id="KW-0540">Nuclease</keyword>
<protein>
    <submittedName>
        <fullName evidence="2">Endonuclease/exonuclease/phosphatase family protein</fullName>
    </submittedName>
</protein>
<dbReference type="GO" id="GO:0016020">
    <property type="term" value="C:membrane"/>
    <property type="evidence" value="ECO:0007669"/>
    <property type="project" value="GOC"/>
</dbReference>
<comment type="caution">
    <text evidence="2">The sequence shown here is derived from an EMBL/GenBank/DDBJ whole genome shotgun (WGS) entry which is preliminary data.</text>
</comment>
<dbReference type="InterPro" id="IPR036691">
    <property type="entry name" value="Endo/exonu/phosph_ase_sf"/>
</dbReference>
<dbReference type="InterPro" id="IPR005135">
    <property type="entry name" value="Endo/exonuclease/phosphatase"/>
</dbReference>
<dbReference type="AlphaFoldDB" id="A0A9D2BG88"/>
<dbReference type="Proteomes" id="UP000886740">
    <property type="component" value="Unassembled WGS sequence"/>
</dbReference>
<organism evidence="2 3">
    <name type="scientific">Candidatus Parabacteroides intestinipullorum</name>
    <dbReference type="NCBI Taxonomy" id="2838723"/>
    <lineage>
        <taxon>Bacteria</taxon>
        <taxon>Pseudomonadati</taxon>
        <taxon>Bacteroidota</taxon>
        <taxon>Bacteroidia</taxon>
        <taxon>Bacteroidales</taxon>
        <taxon>Tannerellaceae</taxon>
        <taxon>Parabacteroides</taxon>
    </lineage>
</organism>
<dbReference type="GO" id="GO:0004519">
    <property type="term" value="F:endonuclease activity"/>
    <property type="evidence" value="ECO:0007669"/>
    <property type="project" value="UniProtKB-KW"/>
</dbReference>
<dbReference type="Pfam" id="PF03372">
    <property type="entry name" value="Exo_endo_phos"/>
    <property type="match status" value="1"/>
</dbReference>
<evidence type="ECO:0000259" key="1">
    <source>
        <dbReference type="Pfam" id="PF03372"/>
    </source>
</evidence>
<dbReference type="Gene3D" id="3.60.10.10">
    <property type="entry name" value="Endonuclease/exonuclease/phosphatase"/>
    <property type="match status" value="1"/>
</dbReference>
<keyword evidence="2" id="KW-0255">Endonuclease</keyword>
<evidence type="ECO:0000313" key="3">
    <source>
        <dbReference type="Proteomes" id="UP000886740"/>
    </source>
</evidence>
<feature type="non-terminal residue" evidence="2">
    <location>
        <position position="1"/>
    </location>
</feature>
<reference evidence="2" key="1">
    <citation type="journal article" date="2021" name="PeerJ">
        <title>Extensive microbial diversity within the chicken gut microbiome revealed by metagenomics and culture.</title>
        <authorList>
            <person name="Gilroy R."/>
            <person name="Ravi A."/>
            <person name="Getino M."/>
            <person name="Pursley I."/>
            <person name="Horton D.L."/>
            <person name="Alikhan N.F."/>
            <person name="Baker D."/>
            <person name="Gharbi K."/>
            <person name="Hall N."/>
            <person name="Watson M."/>
            <person name="Adriaenssens E.M."/>
            <person name="Foster-Nyarko E."/>
            <person name="Jarju S."/>
            <person name="Secka A."/>
            <person name="Antonio M."/>
            <person name="Oren A."/>
            <person name="Chaudhuri R.R."/>
            <person name="La Ragione R."/>
            <person name="Hildebrand F."/>
            <person name="Pallen M.J."/>
        </authorList>
    </citation>
    <scope>NUCLEOTIDE SEQUENCE</scope>
    <source>
        <strain evidence="2">ChiGjej6B6-14162</strain>
    </source>
</reference>
<dbReference type="EMBL" id="DXEL01000072">
    <property type="protein sequence ID" value="HIX75490.1"/>
    <property type="molecule type" value="Genomic_DNA"/>
</dbReference>
<dbReference type="InterPro" id="IPR051916">
    <property type="entry name" value="GPI-anchor_lipid_remodeler"/>
</dbReference>
<proteinExistence type="predicted"/>
<sequence>KQLHHYQLSLASYNIRNAKGLDEKISYERIAEVIKKLDTDAIAIQEIDSCTNRSEGLFVLEELAKRTGMYPIYAPAIEFDGGKYGIGILCKQKPLSIKHYPLPGEEEKRTLIVAEFDHYIFSCTHLSLTEKDRLSSAKIIYDILKSYKKPVFIGGDWNDTPDSKFIAEMNQNFYLLTDTASHTFPASLPETTIDYIAALKQDKTRINVSKAEVYDAEIESDHRPVKVIIDYDY</sequence>
<gene>
    <name evidence="2" type="ORF">H9977_10730</name>
</gene>
<dbReference type="PANTHER" id="PTHR14859:SF15">
    <property type="entry name" value="ENDONUCLEASE_EXONUCLEASE_PHOSPHATASE DOMAIN-CONTAINING PROTEIN"/>
    <property type="match status" value="1"/>
</dbReference>
<dbReference type="SUPFAM" id="SSF56219">
    <property type="entry name" value="DNase I-like"/>
    <property type="match status" value="1"/>
</dbReference>
<reference evidence="2" key="2">
    <citation type="submission" date="2021-04" db="EMBL/GenBank/DDBJ databases">
        <authorList>
            <person name="Gilroy R."/>
        </authorList>
    </citation>
    <scope>NUCLEOTIDE SEQUENCE</scope>
    <source>
        <strain evidence="2">ChiGjej6B6-14162</strain>
    </source>
</reference>
<name>A0A9D2BG88_9BACT</name>
<evidence type="ECO:0000313" key="2">
    <source>
        <dbReference type="EMBL" id="HIX75490.1"/>
    </source>
</evidence>
<accession>A0A9D2BG88</accession>
<dbReference type="GO" id="GO:0006506">
    <property type="term" value="P:GPI anchor biosynthetic process"/>
    <property type="evidence" value="ECO:0007669"/>
    <property type="project" value="TreeGrafter"/>
</dbReference>
<dbReference type="PANTHER" id="PTHR14859">
    <property type="entry name" value="CALCOFLUOR WHITE HYPERSENSITIVE PROTEIN PRECURSOR"/>
    <property type="match status" value="1"/>
</dbReference>
<feature type="domain" description="Endonuclease/exonuclease/phosphatase" evidence="1">
    <location>
        <begin position="11"/>
        <end position="196"/>
    </location>
</feature>